<organism evidence="2 3">
    <name type="scientific">Clohesyomyces aquaticus</name>
    <dbReference type="NCBI Taxonomy" id="1231657"/>
    <lineage>
        <taxon>Eukaryota</taxon>
        <taxon>Fungi</taxon>
        <taxon>Dikarya</taxon>
        <taxon>Ascomycota</taxon>
        <taxon>Pezizomycotina</taxon>
        <taxon>Dothideomycetes</taxon>
        <taxon>Pleosporomycetidae</taxon>
        <taxon>Pleosporales</taxon>
        <taxon>Lindgomycetaceae</taxon>
        <taxon>Clohesyomyces</taxon>
    </lineage>
</organism>
<dbReference type="Proteomes" id="UP000193144">
    <property type="component" value="Unassembled WGS sequence"/>
</dbReference>
<proteinExistence type="predicted"/>
<feature type="region of interest" description="Disordered" evidence="1">
    <location>
        <begin position="79"/>
        <end position="107"/>
    </location>
</feature>
<dbReference type="AlphaFoldDB" id="A0A1Y1ZC27"/>
<accession>A0A1Y1ZC27</accession>
<sequence length="179" mass="19984">MATNAAPNVWTQMNYVPPRGQCNFKPSYLSARCPCLRFMLHPLKASHPLDLLDSTSTYECDGCSHHASFHSMENKVEDEVRKRWEQEAKDKQRRDEAVGDRPRKRLREIEFEPAMGDDGGAALFADFVGASTSSSLRKAKTKKANGRAPARLLAPVCGAATRSRGKVTELPDEDYIDLD</sequence>
<reference evidence="2 3" key="1">
    <citation type="submission" date="2016-07" db="EMBL/GenBank/DDBJ databases">
        <title>Pervasive Adenine N6-methylation of Active Genes in Fungi.</title>
        <authorList>
            <consortium name="DOE Joint Genome Institute"/>
            <person name="Mondo S.J."/>
            <person name="Dannebaum R.O."/>
            <person name="Kuo R.C."/>
            <person name="Labutti K."/>
            <person name="Haridas S."/>
            <person name="Kuo A."/>
            <person name="Salamov A."/>
            <person name="Ahrendt S.R."/>
            <person name="Lipzen A."/>
            <person name="Sullivan W."/>
            <person name="Andreopoulos W.B."/>
            <person name="Clum A."/>
            <person name="Lindquist E."/>
            <person name="Daum C."/>
            <person name="Ramamoorthy G.K."/>
            <person name="Gryganskyi A."/>
            <person name="Culley D."/>
            <person name="Magnuson J.K."/>
            <person name="James T.Y."/>
            <person name="O'Malley M.A."/>
            <person name="Stajich J.E."/>
            <person name="Spatafora J.W."/>
            <person name="Visel A."/>
            <person name="Grigoriev I.V."/>
        </authorList>
    </citation>
    <scope>NUCLEOTIDE SEQUENCE [LARGE SCALE GENOMIC DNA]</scope>
    <source>
        <strain evidence="2 3">CBS 115471</strain>
    </source>
</reference>
<comment type="caution">
    <text evidence="2">The sequence shown here is derived from an EMBL/GenBank/DDBJ whole genome shotgun (WGS) entry which is preliminary data.</text>
</comment>
<evidence type="ECO:0000313" key="2">
    <source>
        <dbReference type="EMBL" id="ORY07674.1"/>
    </source>
</evidence>
<keyword evidence="3" id="KW-1185">Reference proteome</keyword>
<name>A0A1Y1ZC27_9PLEO</name>
<gene>
    <name evidence="2" type="ORF">BCR34DRAFT_542592</name>
</gene>
<evidence type="ECO:0000313" key="3">
    <source>
        <dbReference type="Proteomes" id="UP000193144"/>
    </source>
</evidence>
<dbReference type="EMBL" id="MCFA01000107">
    <property type="protein sequence ID" value="ORY07674.1"/>
    <property type="molecule type" value="Genomic_DNA"/>
</dbReference>
<dbReference type="OrthoDB" id="5424021at2759"/>
<evidence type="ECO:0000256" key="1">
    <source>
        <dbReference type="SAM" id="MobiDB-lite"/>
    </source>
</evidence>
<feature type="compositionally biased region" description="Basic and acidic residues" evidence="1">
    <location>
        <begin position="79"/>
        <end position="101"/>
    </location>
</feature>
<protein>
    <submittedName>
        <fullName evidence="2">Uncharacterized protein</fullName>
    </submittedName>
</protein>